<dbReference type="KEGG" id="aaf:AURANDRAFT_64673"/>
<evidence type="ECO:0000313" key="1">
    <source>
        <dbReference type="EMBL" id="KAK7234220.1"/>
    </source>
</evidence>
<keyword evidence="2" id="KW-1185">Reference proteome</keyword>
<accession>A0ABR1FNL6</accession>
<gene>
    <name evidence="1" type="ORF">SO694_0036800</name>
</gene>
<dbReference type="Proteomes" id="UP001363151">
    <property type="component" value="Unassembled WGS sequence"/>
</dbReference>
<protein>
    <submittedName>
        <fullName evidence="1">Uncharacterized protein</fullName>
    </submittedName>
</protein>
<reference evidence="1 2" key="1">
    <citation type="submission" date="2024-03" db="EMBL/GenBank/DDBJ databases">
        <title>Aureococcus anophagefferens CCMP1851 and Kratosvirus quantuckense: Draft genome of a second virus-susceptible host strain in the model system.</title>
        <authorList>
            <person name="Chase E."/>
            <person name="Truchon A.R."/>
            <person name="Schepens W."/>
            <person name="Wilhelm S.W."/>
        </authorList>
    </citation>
    <scope>NUCLEOTIDE SEQUENCE [LARGE SCALE GENOMIC DNA]</scope>
    <source>
        <strain evidence="1 2">CCMP1851</strain>
    </source>
</reference>
<organism evidence="1 2">
    <name type="scientific">Aureococcus anophagefferens</name>
    <name type="common">Harmful bloom alga</name>
    <dbReference type="NCBI Taxonomy" id="44056"/>
    <lineage>
        <taxon>Eukaryota</taxon>
        <taxon>Sar</taxon>
        <taxon>Stramenopiles</taxon>
        <taxon>Ochrophyta</taxon>
        <taxon>Pelagophyceae</taxon>
        <taxon>Pelagomonadales</taxon>
        <taxon>Pelagomonadaceae</taxon>
        <taxon>Aureococcus</taxon>
    </lineage>
</organism>
<comment type="caution">
    <text evidence="1">The sequence shown here is derived from an EMBL/GenBank/DDBJ whole genome shotgun (WGS) entry which is preliminary data.</text>
</comment>
<evidence type="ECO:0000313" key="2">
    <source>
        <dbReference type="Proteomes" id="UP001363151"/>
    </source>
</evidence>
<proteinExistence type="predicted"/>
<sequence>MDAWPPSCAAKPPDYALDATDYMQRVLLAHHGSKIVVLKNGARKLGLKYEDTLPAWLRDAARRETTVLGALGSAPPAAAEAHTARLEYDDRGVQREVPSVRSASADASPDGWRSLAAKAAAAKAVDGDVYACELQRLRRWRREGRWTRSIAERSQRAVFGDAARWTLRWDDENDGVFLGARGGGKGLHVDQVLWSNVGINWTGYKLVATWDEMPSDALSDAIFAPPLTAEKRAALERCACVALLGPGDAFACSGGVPHATLVVGDELNLTSYESLVTLEPSNVDLFLATPRRSDQVMAADDFRDLLGACVSNLAAIAKQPRLRPTTAFPVPRASMDAVEIVLRGLFVDVVRRLERADPFDPAAVALPPRVLLAARQLADDEPP</sequence>
<dbReference type="EMBL" id="JBBJCI010000339">
    <property type="protein sequence ID" value="KAK7234220.1"/>
    <property type="molecule type" value="Genomic_DNA"/>
</dbReference>
<name>A0ABR1FNL6_AURAN</name>